<dbReference type="AlphaFoldDB" id="A0AAD5Y1I8"/>
<feature type="compositionally biased region" description="Basic and acidic residues" evidence="2">
    <location>
        <begin position="167"/>
        <end position="190"/>
    </location>
</feature>
<reference evidence="4" key="1">
    <citation type="submission" date="2020-05" db="EMBL/GenBank/DDBJ databases">
        <title>Phylogenomic resolution of chytrid fungi.</title>
        <authorList>
            <person name="Stajich J.E."/>
            <person name="Amses K."/>
            <person name="Simmons R."/>
            <person name="Seto K."/>
            <person name="Myers J."/>
            <person name="Bonds A."/>
            <person name="Quandt C.A."/>
            <person name="Barry K."/>
            <person name="Liu P."/>
            <person name="Grigoriev I."/>
            <person name="Longcore J.E."/>
            <person name="James T.Y."/>
        </authorList>
    </citation>
    <scope>NUCLEOTIDE SEQUENCE</scope>
    <source>
        <strain evidence="4">PLAUS21</strain>
    </source>
</reference>
<proteinExistence type="inferred from homology"/>
<comment type="caution">
    <text evidence="4">The sequence shown here is derived from an EMBL/GenBank/DDBJ whole genome shotgun (WGS) entry which is preliminary data.</text>
</comment>
<evidence type="ECO:0000256" key="2">
    <source>
        <dbReference type="SAM" id="MobiDB-lite"/>
    </source>
</evidence>
<feature type="domain" description="SS18 N-terminal" evidence="3">
    <location>
        <begin position="10"/>
        <end position="66"/>
    </location>
</feature>
<keyword evidence="5" id="KW-1185">Reference proteome</keyword>
<evidence type="ECO:0000313" key="4">
    <source>
        <dbReference type="EMBL" id="KAJ3254338.1"/>
    </source>
</evidence>
<dbReference type="EMBL" id="JADGKB010000087">
    <property type="protein sequence ID" value="KAJ3254338.1"/>
    <property type="molecule type" value="Genomic_DNA"/>
</dbReference>
<dbReference type="Proteomes" id="UP001210925">
    <property type="component" value="Unassembled WGS sequence"/>
</dbReference>
<protein>
    <recommendedName>
        <fullName evidence="3">SS18 N-terminal domain-containing protein</fullName>
    </recommendedName>
</protein>
<sequence length="231" mass="26392">MQNKEVATIPEFNHSTINQVLEINRNLIQILTEYQNNGWYGQEYKIYYQRLQTNLQFLGIIADSLPRKSHDSKPKADQLIRENTGAKLPFQAGLNLKGITRRDIITSLPAPTMVYVEGKSIPPFVGTNPQQELSYSGLKIVDEDTARDLMTSTIGKNTKQVVAWSSDKSDSESEDKKDDTETDVEEKKDFLWNPPPIGIDNQWINHNWDIPVFDSLSNNNDLDNLFSEFDL</sequence>
<accession>A0AAD5Y1I8</accession>
<evidence type="ECO:0000256" key="1">
    <source>
        <dbReference type="ARBA" id="ARBA00007945"/>
    </source>
</evidence>
<dbReference type="Pfam" id="PF05030">
    <property type="entry name" value="SSXT"/>
    <property type="match status" value="1"/>
</dbReference>
<feature type="region of interest" description="Disordered" evidence="2">
    <location>
        <begin position="165"/>
        <end position="193"/>
    </location>
</feature>
<evidence type="ECO:0000313" key="5">
    <source>
        <dbReference type="Proteomes" id="UP001210925"/>
    </source>
</evidence>
<organism evidence="4 5">
    <name type="scientific">Boothiomyces macroporosus</name>
    <dbReference type="NCBI Taxonomy" id="261099"/>
    <lineage>
        <taxon>Eukaryota</taxon>
        <taxon>Fungi</taxon>
        <taxon>Fungi incertae sedis</taxon>
        <taxon>Chytridiomycota</taxon>
        <taxon>Chytridiomycota incertae sedis</taxon>
        <taxon>Chytridiomycetes</taxon>
        <taxon>Rhizophydiales</taxon>
        <taxon>Terramycetaceae</taxon>
        <taxon>Boothiomyces</taxon>
    </lineage>
</organism>
<gene>
    <name evidence="4" type="ORF">HK103_007220</name>
</gene>
<dbReference type="InterPro" id="IPR007726">
    <property type="entry name" value="SS18_N"/>
</dbReference>
<evidence type="ECO:0000259" key="3">
    <source>
        <dbReference type="Pfam" id="PF05030"/>
    </source>
</evidence>
<comment type="similarity">
    <text evidence="1">Belongs to the SS18 family.</text>
</comment>
<name>A0AAD5Y1I8_9FUNG</name>